<evidence type="ECO:0000256" key="3">
    <source>
        <dbReference type="ARBA" id="ARBA00022729"/>
    </source>
</evidence>
<comment type="caution">
    <text evidence="4">The sequence shown here is derived from an EMBL/GenBank/DDBJ whole genome shotgun (WGS) entry which is preliminary data.</text>
</comment>
<dbReference type="PANTHER" id="PTHR30061:SF50">
    <property type="entry name" value="MALTOSE_MALTODEXTRIN-BINDING PERIPLASMIC PROTEIN"/>
    <property type="match status" value="1"/>
</dbReference>
<evidence type="ECO:0000256" key="2">
    <source>
        <dbReference type="ARBA" id="ARBA00022448"/>
    </source>
</evidence>
<evidence type="ECO:0000313" key="4">
    <source>
        <dbReference type="EMBL" id="MFC0395413.1"/>
    </source>
</evidence>
<dbReference type="PANTHER" id="PTHR30061">
    <property type="entry name" value="MALTOSE-BINDING PERIPLASMIC PROTEIN"/>
    <property type="match status" value="1"/>
</dbReference>
<dbReference type="InterPro" id="IPR006059">
    <property type="entry name" value="SBP"/>
</dbReference>
<keyword evidence="3" id="KW-0732">Signal</keyword>
<dbReference type="Gene3D" id="3.40.190.10">
    <property type="entry name" value="Periplasmic binding protein-like II"/>
    <property type="match status" value="1"/>
</dbReference>
<accession>A0ABV6JLK3</accession>
<evidence type="ECO:0000256" key="1">
    <source>
        <dbReference type="ARBA" id="ARBA00008520"/>
    </source>
</evidence>
<dbReference type="EMBL" id="JBHLVF010000041">
    <property type="protein sequence ID" value="MFC0395413.1"/>
    <property type="molecule type" value="Genomic_DNA"/>
</dbReference>
<dbReference type="SUPFAM" id="SSF53850">
    <property type="entry name" value="Periplasmic binding protein-like II"/>
    <property type="match status" value="1"/>
</dbReference>
<gene>
    <name evidence="4" type="ORF">ACFFJ8_29105</name>
</gene>
<dbReference type="Pfam" id="PF13416">
    <property type="entry name" value="SBP_bac_8"/>
    <property type="match status" value="1"/>
</dbReference>
<proteinExistence type="inferred from homology"/>
<reference evidence="4 5" key="1">
    <citation type="submission" date="2024-09" db="EMBL/GenBank/DDBJ databases">
        <authorList>
            <person name="Sun Q."/>
            <person name="Mori K."/>
        </authorList>
    </citation>
    <scope>NUCLEOTIDE SEQUENCE [LARGE SCALE GENOMIC DNA]</scope>
    <source>
        <strain evidence="4 5">CCM 4839</strain>
    </source>
</reference>
<keyword evidence="2" id="KW-0813">Transport</keyword>
<protein>
    <submittedName>
        <fullName evidence="4">ABC transporter substrate-binding protein</fullName>
    </submittedName>
</protein>
<dbReference type="RefSeq" id="WP_204816520.1">
    <property type="nucleotide sequence ID" value="NZ_JANHOF010000001.1"/>
</dbReference>
<comment type="similarity">
    <text evidence="1">Belongs to the bacterial solute-binding protein 1 family.</text>
</comment>
<evidence type="ECO:0000313" key="5">
    <source>
        <dbReference type="Proteomes" id="UP001589818"/>
    </source>
</evidence>
<organism evidence="4 5">
    <name type="scientific">Paenibacillus mendelii</name>
    <dbReference type="NCBI Taxonomy" id="206163"/>
    <lineage>
        <taxon>Bacteria</taxon>
        <taxon>Bacillati</taxon>
        <taxon>Bacillota</taxon>
        <taxon>Bacilli</taxon>
        <taxon>Bacillales</taxon>
        <taxon>Paenibacillaceae</taxon>
        <taxon>Paenibacillus</taxon>
    </lineage>
</organism>
<name>A0ABV6JLK3_9BACL</name>
<keyword evidence="5" id="KW-1185">Reference proteome</keyword>
<dbReference type="Proteomes" id="UP001589818">
    <property type="component" value="Unassembled WGS sequence"/>
</dbReference>
<sequence length="438" mass="48991">MSRRKYVILLLGVFTVCMALTLPKLVKPGTTVPSFGGQPRSQQTPEIINGQDTTTTIHVALSMSDAEFIYWSKLNDEFNARHPEIHVELMNYPQAEAYPEWIRQSQVGSPIDIILMDNTMIREFAVTGYLSPVDDLYAGDTLADQLEALTDSLKWNGSLWGVPVDSDPLFVVWQDELLRKAGLDKPPVSWTTLLTVIETLKSNNPALQLIDLNPMDGRHWTAWLGVFGGNAKDASNMTVLSDQAQQQLRFLAEQDVKLSVQHTAGELNSWVERLKKQELLSAVFSWSFYNGLPDTARKQLAIADSASSLAWSGGRSFVLTAQSKEQEAAKEWMSAMTLPDMQSARYTELGKLPARKSVYQSGFEWEYSASRPPNWLLDVLDQPLFTPDPDWSARWNRWSDLWKGLEASKPLGLKEIDNLIRAWNGAQKSGAKGAAGNL</sequence>